<proteinExistence type="predicted"/>
<name>A0A0F9JBH0_9ZZZZ</name>
<evidence type="ECO:0000313" key="1">
    <source>
        <dbReference type="EMBL" id="KKL96422.1"/>
    </source>
</evidence>
<gene>
    <name evidence="1" type="ORF">LCGC14_1844610</name>
</gene>
<comment type="caution">
    <text evidence="1">The sequence shown here is derived from an EMBL/GenBank/DDBJ whole genome shotgun (WGS) entry which is preliminary data.</text>
</comment>
<feature type="non-terminal residue" evidence="1">
    <location>
        <position position="88"/>
    </location>
</feature>
<dbReference type="EMBL" id="LAZR01018436">
    <property type="protein sequence ID" value="KKL96422.1"/>
    <property type="molecule type" value="Genomic_DNA"/>
</dbReference>
<reference evidence="1" key="1">
    <citation type="journal article" date="2015" name="Nature">
        <title>Complex archaea that bridge the gap between prokaryotes and eukaryotes.</title>
        <authorList>
            <person name="Spang A."/>
            <person name="Saw J.H."/>
            <person name="Jorgensen S.L."/>
            <person name="Zaremba-Niedzwiedzka K."/>
            <person name="Martijn J."/>
            <person name="Lind A.E."/>
            <person name="van Eijk R."/>
            <person name="Schleper C."/>
            <person name="Guy L."/>
            <person name="Ettema T.J."/>
        </authorList>
    </citation>
    <scope>NUCLEOTIDE SEQUENCE</scope>
</reference>
<accession>A0A0F9JBH0</accession>
<organism evidence="1">
    <name type="scientific">marine sediment metagenome</name>
    <dbReference type="NCBI Taxonomy" id="412755"/>
    <lineage>
        <taxon>unclassified sequences</taxon>
        <taxon>metagenomes</taxon>
        <taxon>ecological metagenomes</taxon>
    </lineage>
</organism>
<protein>
    <submittedName>
        <fullName evidence="1">Uncharacterized protein</fullName>
    </submittedName>
</protein>
<sequence length="88" mass="10185">MFNDFRKTVATYNITYKTNAGLIFPPEGSQEITERVIIPVEVPHDNIKAIDVTSLPDLKRAELVELVKSYKDYLVQQKKNTFSFEDYV</sequence>
<dbReference type="AlphaFoldDB" id="A0A0F9JBH0"/>